<dbReference type="AlphaFoldDB" id="X1TPW6"/>
<dbReference type="CDD" id="cd16377">
    <property type="entry name" value="23S_rRNA_IVP_like"/>
    <property type="match status" value="1"/>
</dbReference>
<protein>
    <recommendedName>
        <fullName evidence="2">Four helix bundle protein</fullName>
    </recommendedName>
</protein>
<accession>X1TPW6</accession>
<sequence length="87" mass="9827">EEIFGLTSQFRRAAVSISVNIAEGSAKTKKDFKRFVDMARGSVFECIAILQISEKLSYVSRLKFNELRDRLVEISKMLSGLKRSLAP</sequence>
<proteinExistence type="predicted"/>
<dbReference type="InterPro" id="IPR012657">
    <property type="entry name" value="23S_rRNA-intervening_sequence"/>
</dbReference>
<reference evidence="1" key="1">
    <citation type="journal article" date="2014" name="Front. Microbiol.">
        <title>High frequency of phylogenetically diverse reductive dehalogenase-homologous genes in deep subseafloor sedimentary metagenomes.</title>
        <authorList>
            <person name="Kawai M."/>
            <person name="Futagami T."/>
            <person name="Toyoda A."/>
            <person name="Takaki Y."/>
            <person name="Nishi S."/>
            <person name="Hori S."/>
            <person name="Arai W."/>
            <person name="Tsubouchi T."/>
            <person name="Morono Y."/>
            <person name="Uchiyama I."/>
            <person name="Ito T."/>
            <person name="Fujiyama A."/>
            <person name="Inagaki F."/>
            <person name="Takami H."/>
        </authorList>
    </citation>
    <scope>NUCLEOTIDE SEQUENCE</scope>
    <source>
        <strain evidence="1">Expedition CK06-06</strain>
    </source>
</reference>
<dbReference type="Pfam" id="PF05635">
    <property type="entry name" value="23S_rRNA_IVP"/>
    <property type="match status" value="1"/>
</dbReference>
<dbReference type="Gene3D" id="1.20.1440.60">
    <property type="entry name" value="23S rRNA-intervening sequence"/>
    <property type="match status" value="1"/>
</dbReference>
<name>X1TPW6_9ZZZZ</name>
<dbReference type="EMBL" id="BARW01008232">
    <property type="protein sequence ID" value="GAI82069.1"/>
    <property type="molecule type" value="Genomic_DNA"/>
</dbReference>
<dbReference type="InterPro" id="IPR036583">
    <property type="entry name" value="23S_rRNA_IVS_sf"/>
</dbReference>
<evidence type="ECO:0008006" key="2">
    <source>
        <dbReference type="Google" id="ProtNLM"/>
    </source>
</evidence>
<evidence type="ECO:0000313" key="1">
    <source>
        <dbReference type="EMBL" id="GAI82069.1"/>
    </source>
</evidence>
<feature type="non-terminal residue" evidence="1">
    <location>
        <position position="1"/>
    </location>
</feature>
<dbReference type="PANTHER" id="PTHR38471:SF2">
    <property type="entry name" value="FOUR HELIX BUNDLE PROTEIN"/>
    <property type="match status" value="1"/>
</dbReference>
<dbReference type="PANTHER" id="PTHR38471">
    <property type="entry name" value="FOUR HELIX BUNDLE PROTEIN"/>
    <property type="match status" value="1"/>
</dbReference>
<dbReference type="NCBIfam" id="TIGR02436">
    <property type="entry name" value="four helix bundle protein"/>
    <property type="match status" value="1"/>
</dbReference>
<dbReference type="SUPFAM" id="SSF158446">
    <property type="entry name" value="IVS-encoded protein-like"/>
    <property type="match status" value="1"/>
</dbReference>
<organism evidence="1">
    <name type="scientific">marine sediment metagenome</name>
    <dbReference type="NCBI Taxonomy" id="412755"/>
    <lineage>
        <taxon>unclassified sequences</taxon>
        <taxon>metagenomes</taxon>
        <taxon>ecological metagenomes</taxon>
    </lineage>
</organism>
<comment type="caution">
    <text evidence="1">The sequence shown here is derived from an EMBL/GenBank/DDBJ whole genome shotgun (WGS) entry which is preliminary data.</text>
</comment>
<gene>
    <name evidence="1" type="ORF">S12H4_16948</name>
</gene>